<proteinExistence type="predicted"/>
<feature type="compositionally biased region" description="Basic and acidic residues" evidence="1">
    <location>
        <begin position="95"/>
        <end position="111"/>
    </location>
</feature>
<evidence type="ECO:0008006" key="3">
    <source>
        <dbReference type="Google" id="ProtNLM"/>
    </source>
</evidence>
<evidence type="ECO:0000256" key="1">
    <source>
        <dbReference type="SAM" id="MobiDB-lite"/>
    </source>
</evidence>
<gene>
    <name evidence="2" type="ORF">AVDCRST_MAG09-1467</name>
</gene>
<name>A0A6J4SYB2_9SPHN</name>
<dbReference type="EMBL" id="CADCVZ010000030">
    <property type="protein sequence ID" value="CAA9508963.1"/>
    <property type="molecule type" value="Genomic_DNA"/>
</dbReference>
<organism evidence="2">
    <name type="scientific">uncultured Sphingomonas sp</name>
    <dbReference type="NCBI Taxonomy" id="158754"/>
    <lineage>
        <taxon>Bacteria</taxon>
        <taxon>Pseudomonadati</taxon>
        <taxon>Pseudomonadota</taxon>
        <taxon>Alphaproteobacteria</taxon>
        <taxon>Sphingomonadales</taxon>
        <taxon>Sphingomonadaceae</taxon>
        <taxon>Sphingomonas</taxon>
        <taxon>environmental samples</taxon>
    </lineage>
</organism>
<dbReference type="AlphaFoldDB" id="A0A6J4SYB2"/>
<protein>
    <recommendedName>
        <fullName evidence="3">DUF5872 domain-containing protein</fullName>
    </recommendedName>
</protein>
<accession>A0A6J4SYB2</accession>
<sequence>MSETAEKTDPKLWEEIKQRVTAGDKGGDSGEWSARKAQLAVAEYKKAGGGYRGAKDPHNHLIEWTKEEWGTKSGKESGETGERYLPKAAREALSDEEYKRTTAKKRADTRKGKQFSAQPADVATKVARARGGGTKADLMEQARKQGIKGRSTMTKAQLEAALR</sequence>
<reference evidence="2" key="1">
    <citation type="submission" date="2020-02" db="EMBL/GenBank/DDBJ databases">
        <authorList>
            <person name="Meier V. D."/>
        </authorList>
    </citation>
    <scope>NUCLEOTIDE SEQUENCE</scope>
    <source>
        <strain evidence="2">AVDCRST_MAG09</strain>
    </source>
</reference>
<evidence type="ECO:0000313" key="2">
    <source>
        <dbReference type="EMBL" id="CAA9508963.1"/>
    </source>
</evidence>
<feature type="region of interest" description="Disordered" evidence="1">
    <location>
        <begin position="95"/>
        <end position="163"/>
    </location>
</feature>
<dbReference type="RefSeq" id="WP_294173173.1">
    <property type="nucleotide sequence ID" value="NZ_CADCVZ010000030.1"/>
</dbReference>